<protein>
    <submittedName>
        <fullName evidence="1">Uncharacterized protein</fullName>
    </submittedName>
</protein>
<organism evidence="1 2">
    <name type="scientific">Haemophilus parainfluenzae</name>
    <dbReference type="NCBI Taxonomy" id="729"/>
    <lineage>
        <taxon>Bacteria</taxon>
        <taxon>Pseudomonadati</taxon>
        <taxon>Pseudomonadota</taxon>
        <taxon>Gammaproteobacteria</taxon>
        <taxon>Pasteurellales</taxon>
        <taxon>Pasteurellaceae</taxon>
        <taxon>Haemophilus</taxon>
    </lineage>
</organism>
<dbReference type="AlphaFoldDB" id="A0A369YYE6"/>
<dbReference type="Proteomes" id="UP000253910">
    <property type="component" value="Unassembled WGS sequence"/>
</dbReference>
<gene>
    <name evidence="1" type="ORF">DPV87_08975</name>
</gene>
<accession>A0A369YYE6</accession>
<evidence type="ECO:0000313" key="2">
    <source>
        <dbReference type="Proteomes" id="UP000253910"/>
    </source>
</evidence>
<evidence type="ECO:0000313" key="1">
    <source>
        <dbReference type="EMBL" id="RDE89493.1"/>
    </source>
</evidence>
<sequence length="324" mass="37722">MKKLFKVYLGNYKFQPIVHLADSKNIELIDDNFTRNVAKLYFFVKSNCYLDNVSINEFMVSGQVFNNRKNPFLRKIPSILRRKHRFSFQIPDFLESLLINIYKDNKNNIQSFLKEEPTAENILDYILYSLNINRKSYTQKNLTNNTSLFKYRDPMFGYEEKPPVHIYQLINSGLVSIPSEYVDTDILYIGKSDNVNGILKGRILGHEKMLPILGEMGVYNDEILVFMFEIVLDSADSQNIPKNIFIPCVEEILIRYFNPPKNTEYVSTKLGQTKHIKKLIELGFENYLVELNFDDQVCNFGTHSIPYSQNHIISGKLSEIGTHI</sequence>
<comment type="caution">
    <text evidence="1">The sequence shown here is derived from an EMBL/GenBank/DDBJ whole genome shotgun (WGS) entry which is preliminary data.</text>
</comment>
<dbReference type="EMBL" id="QEPW01000018">
    <property type="protein sequence ID" value="RDE89493.1"/>
    <property type="molecule type" value="Genomic_DNA"/>
</dbReference>
<reference evidence="1 2" key="1">
    <citation type="submission" date="2018-05" db="EMBL/GenBank/DDBJ databases">
        <title>Draft Genome Sequences for a Diverse set of 7 Haemophilus Species.</title>
        <authorList>
            <person name="Nichols M."/>
            <person name="Topaz N."/>
            <person name="Wang X."/>
            <person name="Wang X."/>
            <person name="Boxrud D."/>
        </authorList>
    </citation>
    <scope>NUCLEOTIDE SEQUENCE [LARGE SCALE GENOMIC DNA]</scope>
    <source>
        <strain evidence="1 2">C2008001710</strain>
    </source>
</reference>
<proteinExistence type="predicted"/>
<dbReference type="RefSeq" id="WP_111315923.1">
    <property type="nucleotide sequence ID" value="NZ_QEPW01000018.1"/>
</dbReference>
<name>A0A369YYE6_HAEPA</name>